<sequence length="499" mass="55722">MTNPSRLLKDQVAPDIWREISELLDPIDVVALGVEYDFFLPSYPIDEMSVTQLRRAALGPHLWTQRVYKHAVSPNVPFYDLGTGTVLPPVSTIPFDGQLNSDRFRHLVPGGRFLITCDAEHSDRDHRASRDTDIFTLKLWDLGFAGRKPLFQPLLLASRDIGPRLANQIINMDCSIRGTETLAVALSTIANISHRRCLFRVFVISPHRPNPSFDQLSSMSADFSRHWAIYPSAFHLRGDKVLAQFEDDLVVWDFIVSLYVIVPLHLEGRAVSRKNQFLLSGDLVILVTVLGAHQYLLSQWTALPETQVPHLEIPTRTPTSLDSQSRHLTLPAHSVDGDHNVVHISPSSVSLPLTWDIIGISQWQTSPAGRVQSERFSLSVQDEHSSTSDMISLSIDHVGTYKVPSGEWAPPISSRVVAWNSKAPLTLLKMLPDRWERPQRHPSQQHSGFGPQPTDTHIMGCAALGYGGVVASCTGTGRFIVNMEYEIDGQRLSLVDYMA</sequence>
<organism evidence="1 2">
    <name type="scientific">Ephemerocybe angulata</name>
    <dbReference type="NCBI Taxonomy" id="980116"/>
    <lineage>
        <taxon>Eukaryota</taxon>
        <taxon>Fungi</taxon>
        <taxon>Dikarya</taxon>
        <taxon>Basidiomycota</taxon>
        <taxon>Agaricomycotina</taxon>
        <taxon>Agaricomycetes</taxon>
        <taxon>Agaricomycetidae</taxon>
        <taxon>Agaricales</taxon>
        <taxon>Agaricineae</taxon>
        <taxon>Psathyrellaceae</taxon>
        <taxon>Ephemerocybe</taxon>
    </lineage>
</organism>
<evidence type="ECO:0000313" key="1">
    <source>
        <dbReference type="EMBL" id="KAF6764339.1"/>
    </source>
</evidence>
<accession>A0A8H6IH40</accession>
<dbReference type="AlphaFoldDB" id="A0A8H6IH40"/>
<comment type="caution">
    <text evidence="1">The sequence shown here is derived from an EMBL/GenBank/DDBJ whole genome shotgun (WGS) entry which is preliminary data.</text>
</comment>
<evidence type="ECO:0000313" key="2">
    <source>
        <dbReference type="Proteomes" id="UP000521943"/>
    </source>
</evidence>
<keyword evidence="2" id="KW-1185">Reference proteome</keyword>
<dbReference type="Proteomes" id="UP000521943">
    <property type="component" value="Unassembled WGS sequence"/>
</dbReference>
<proteinExistence type="predicted"/>
<reference evidence="1 2" key="1">
    <citation type="submission" date="2020-07" db="EMBL/GenBank/DDBJ databases">
        <title>Comparative genomics of pyrophilous fungi reveals a link between fire events and developmental genes.</title>
        <authorList>
            <consortium name="DOE Joint Genome Institute"/>
            <person name="Steindorff A.S."/>
            <person name="Carver A."/>
            <person name="Calhoun S."/>
            <person name="Stillman K."/>
            <person name="Liu H."/>
            <person name="Lipzen A."/>
            <person name="Pangilinan J."/>
            <person name="Labutti K."/>
            <person name="Bruns T.D."/>
            <person name="Grigoriev I.V."/>
        </authorList>
    </citation>
    <scope>NUCLEOTIDE SEQUENCE [LARGE SCALE GENOMIC DNA]</scope>
    <source>
        <strain evidence="1 2">CBS 144469</strain>
    </source>
</reference>
<name>A0A8H6IH40_9AGAR</name>
<protein>
    <submittedName>
        <fullName evidence="1">Uncharacterized protein</fullName>
    </submittedName>
</protein>
<gene>
    <name evidence="1" type="ORF">DFP72DRAFT_871580</name>
</gene>
<dbReference type="OrthoDB" id="2688364at2759"/>
<dbReference type="EMBL" id="JACGCI010000004">
    <property type="protein sequence ID" value="KAF6764339.1"/>
    <property type="molecule type" value="Genomic_DNA"/>
</dbReference>